<dbReference type="InterPro" id="IPR052708">
    <property type="entry name" value="PxpC"/>
</dbReference>
<dbReference type="InterPro" id="IPR003778">
    <property type="entry name" value="CT_A_B"/>
</dbReference>
<name>A0A4R6AHE8_9RHOB</name>
<evidence type="ECO:0000259" key="5">
    <source>
        <dbReference type="SMART" id="SM00797"/>
    </source>
</evidence>
<feature type="domain" description="Carboxyltransferase" evidence="5">
    <location>
        <begin position="25"/>
        <end position="297"/>
    </location>
</feature>
<evidence type="ECO:0000313" key="6">
    <source>
        <dbReference type="EMBL" id="TDL81888.1"/>
    </source>
</evidence>
<keyword evidence="7" id="KW-1185">Reference proteome</keyword>
<evidence type="ECO:0000256" key="1">
    <source>
        <dbReference type="ARBA" id="ARBA00022741"/>
    </source>
</evidence>
<dbReference type="PANTHER" id="PTHR43309:SF5">
    <property type="entry name" value="5-OXOPROLINASE SUBUNIT C"/>
    <property type="match status" value="1"/>
</dbReference>
<dbReference type="SMART" id="SM00797">
    <property type="entry name" value="AHS2"/>
    <property type="match status" value="1"/>
</dbReference>
<dbReference type="PANTHER" id="PTHR43309">
    <property type="entry name" value="5-OXOPROLINASE SUBUNIT C"/>
    <property type="match status" value="1"/>
</dbReference>
<gene>
    <name evidence="6" type="ORF">E2L08_04335</name>
</gene>
<dbReference type="AlphaFoldDB" id="A0A4R6AHE8"/>
<keyword evidence="1" id="KW-0547">Nucleotide-binding</keyword>
<comment type="caution">
    <text evidence="6">The sequence shown here is derived from an EMBL/GenBank/DDBJ whole genome shotgun (WGS) entry which is preliminary data.</text>
</comment>
<evidence type="ECO:0000256" key="4">
    <source>
        <dbReference type="SAM" id="MobiDB-lite"/>
    </source>
</evidence>
<evidence type="ECO:0000313" key="7">
    <source>
        <dbReference type="Proteomes" id="UP000295701"/>
    </source>
</evidence>
<proteinExistence type="predicted"/>
<dbReference type="Proteomes" id="UP000295701">
    <property type="component" value="Unassembled WGS sequence"/>
</dbReference>
<dbReference type="GO" id="GO:0016740">
    <property type="term" value="F:transferase activity"/>
    <property type="evidence" value="ECO:0007669"/>
    <property type="project" value="UniProtKB-KW"/>
</dbReference>
<protein>
    <submittedName>
        <fullName evidence="6">Biotin-dependent carboxyltransferase</fullName>
    </submittedName>
</protein>
<dbReference type="GO" id="GO:0005524">
    <property type="term" value="F:ATP binding"/>
    <property type="evidence" value="ECO:0007669"/>
    <property type="project" value="UniProtKB-KW"/>
</dbReference>
<keyword evidence="2" id="KW-0378">Hydrolase</keyword>
<evidence type="ECO:0000256" key="2">
    <source>
        <dbReference type="ARBA" id="ARBA00022801"/>
    </source>
</evidence>
<accession>A0A4R6AHE8</accession>
<dbReference type="OrthoDB" id="9768696at2"/>
<organism evidence="6 7">
    <name type="scientific">Palleronia sediminis</name>
    <dbReference type="NCBI Taxonomy" id="2547833"/>
    <lineage>
        <taxon>Bacteria</taxon>
        <taxon>Pseudomonadati</taxon>
        <taxon>Pseudomonadota</taxon>
        <taxon>Alphaproteobacteria</taxon>
        <taxon>Rhodobacterales</taxon>
        <taxon>Roseobacteraceae</taxon>
        <taxon>Palleronia</taxon>
    </lineage>
</organism>
<reference evidence="6 7" key="1">
    <citation type="submission" date="2019-03" db="EMBL/GenBank/DDBJ databases">
        <title>Primorskyibacter sp. SS33 isolated from sediments.</title>
        <authorList>
            <person name="Xunke S."/>
        </authorList>
    </citation>
    <scope>NUCLEOTIDE SEQUENCE [LARGE SCALE GENOMIC DNA]</scope>
    <source>
        <strain evidence="6 7">SS33</strain>
    </source>
</reference>
<dbReference type="InterPro" id="IPR029000">
    <property type="entry name" value="Cyclophilin-like_dom_sf"/>
</dbReference>
<sequence length="339" mass="35226">MTRVTLDAVGPGATVQDMGRRGFVAQGLSRGGAADRLALLEAAALVGGEIGAALELAGGRTRLTGDAPLRVALTGAPMRAQSGGRALTWNAVHWIEAGDTLTLDGHGHGVWSYVSFGGGIAGAPRLGSLSAHLTAGIGAMLAPGETLEIGADRGDAVNRVLDVADRFSGGELSLLPSAHTALFDAETRARFAATVFTRSPRSSRQGTRLDHDGPVFATAGQLSLISEIVTPGDIQMAGDGTPYLLGPECQTTGGYPRIGAIAPMDLPRALQCPPGATLRFRFDGIDAALARHKDEAAQLADLRRRVRPLVRDPRDMDDLGSYQLISGVTAGRPDQEEPA</sequence>
<dbReference type="Pfam" id="PF02626">
    <property type="entry name" value="CT_A_B"/>
    <property type="match status" value="1"/>
</dbReference>
<dbReference type="EMBL" id="SNAA01000003">
    <property type="protein sequence ID" value="TDL81888.1"/>
    <property type="molecule type" value="Genomic_DNA"/>
</dbReference>
<dbReference type="RefSeq" id="WP_133395837.1">
    <property type="nucleotide sequence ID" value="NZ_SNAA01000003.1"/>
</dbReference>
<keyword evidence="3" id="KW-0067">ATP-binding</keyword>
<feature type="region of interest" description="Disordered" evidence="4">
    <location>
        <begin position="312"/>
        <end position="339"/>
    </location>
</feature>
<keyword evidence="6" id="KW-0808">Transferase</keyword>
<dbReference type="Gene3D" id="2.40.100.10">
    <property type="entry name" value="Cyclophilin-like"/>
    <property type="match status" value="1"/>
</dbReference>
<evidence type="ECO:0000256" key="3">
    <source>
        <dbReference type="ARBA" id="ARBA00022840"/>
    </source>
</evidence>
<dbReference type="GO" id="GO:0016787">
    <property type="term" value="F:hydrolase activity"/>
    <property type="evidence" value="ECO:0007669"/>
    <property type="project" value="UniProtKB-KW"/>
</dbReference>